<feature type="DNA-binding region" description="H-T-H motif" evidence="4">
    <location>
        <begin position="43"/>
        <end position="62"/>
    </location>
</feature>
<dbReference type="Proteomes" id="UP000075502">
    <property type="component" value="Unassembled WGS sequence"/>
</dbReference>
<sequence>MAKAAIDLAPRREPEQERARQTRQRLLEAAAALLAEVGVEGFNTNLLAERAGVRVRSVYRYFPNKLAVIVALAEAMVAEWGAWFDEVDDLADPRSDWRAIWGRLIDAYVRGIRALPGGTAVRRVMHAVPELRAIDQRDNADLARRVAHNLARRAARPDASAAVLSRVLLETAASVIDLSLSLPAEESREAVEQLKRMHLAAIRLWLEDEPGGDSLARA</sequence>
<dbReference type="PANTHER" id="PTHR30055:SF234">
    <property type="entry name" value="HTH-TYPE TRANSCRIPTIONAL REGULATOR BETI"/>
    <property type="match status" value="1"/>
</dbReference>
<comment type="caution">
    <text evidence="6">The sequence shown here is derived from an EMBL/GenBank/DDBJ whole genome shotgun (WGS) entry which is preliminary data.</text>
</comment>
<gene>
    <name evidence="6" type="ORF">BE21_44185</name>
</gene>
<feature type="domain" description="HTH tetR-type" evidence="5">
    <location>
        <begin position="20"/>
        <end position="80"/>
    </location>
</feature>
<evidence type="ECO:0000259" key="5">
    <source>
        <dbReference type="PROSITE" id="PS50977"/>
    </source>
</evidence>
<dbReference type="InterPro" id="IPR009057">
    <property type="entry name" value="Homeodomain-like_sf"/>
</dbReference>
<dbReference type="InterPro" id="IPR001647">
    <property type="entry name" value="HTH_TetR"/>
</dbReference>
<dbReference type="Pfam" id="PF00440">
    <property type="entry name" value="TetR_N"/>
    <property type="match status" value="1"/>
</dbReference>
<keyword evidence="3" id="KW-0804">Transcription</keyword>
<protein>
    <recommendedName>
        <fullName evidence="5">HTH tetR-type domain-containing protein</fullName>
    </recommendedName>
</protein>
<dbReference type="EMBL" id="JEME01002243">
    <property type="protein sequence ID" value="KYG04879.1"/>
    <property type="molecule type" value="Genomic_DNA"/>
</dbReference>
<proteinExistence type="predicted"/>
<dbReference type="Gene3D" id="1.10.357.10">
    <property type="entry name" value="Tetracycline Repressor, domain 2"/>
    <property type="match status" value="1"/>
</dbReference>
<accession>A0A150TJK8</accession>
<dbReference type="AlphaFoldDB" id="A0A150TJK8"/>
<dbReference type="PROSITE" id="PS50977">
    <property type="entry name" value="HTH_TETR_2"/>
    <property type="match status" value="1"/>
</dbReference>
<dbReference type="InterPro" id="IPR041674">
    <property type="entry name" value="TetR_C_22"/>
</dbReference>
<keyword evidence="2 4" id="KW-0238">DNA-binding</keyword>
<dbReference type="PANTHER" id="PTHR30055">
    <property type="entry name" value="HTH-TYPE TRANSCRIPTIONAL REGULATOR RUTR"/>
    <property type="match status" value="1"/>
</dbReference>
<evidence type="ECO:0000256" key="2">
    <source>
        <dbReference type="ARBA" id="ARBA00023125"/>
    </source>
</evidence>
<dbReference type="GO" id="GO:0000976">
    <property type="term" value="F:transcription cis-regulatory region binding"/>
    <property type="evidence" value="ECO:0007669"/>
    <property type="project" value="TreeGrafter"/>
</dbReference>
<organism evidence="6 7">
    <name type="scientific">Sorangium cellulosum</name>
    <name type="common">Polyangium cellulosum</name>
    <dbReference type="NCBI Taxonomy" id="56"/>
    <lineage>
        <taxon>Bacteria</taxon>
        <taxon>Pseudomonadati</taxon>
        <taxon>Myxococcota</taxon>
        <taxon>Polyangia</taxon>
        <taxon>Polyangiales</taxon>
        <taxon>Polyangiaceae</taxon>
        <taxon>Sorangium</taxon>
    </lineage>
</organism>
<evidence type="ECO:0000256" key="1">
    <source>
        <dbReference type="ARBA" id="ARBA00023015"/>
    </source>
</evidence>
<reference evidence="6 7" key="1">
    <citation type="submission" date="2014-02" db="EMBL/GenBank/DDBJ databases">
        <title>The small core and large imbalanced accessory genome model reveals a collaborative survival strategy of Sorangium cellulosum strains in nature.</title>
        <authorList>
            <person name="Han K."/>
            <person name="Peng R."/>
            <person name="Blom J."/>
            <person name="Li Y.-Z."/>
        </authorList>
    </citation>
    <scope>NUCLEOTIDE SEQUENCE [LARGE SCALE GENOMIC DNA]</scope>
    <source>
        <strain evidence="6 7">So0007-03</strain>
    </source>
</reference>
<keyword evidence="1" id="KW-0805">Transcription regulation</keyword>
<dbReference type="PRINTS" id="PR00455">
    <property type="entry name" value="HTHTETR"/>
</dbReference>
<evidence type="ECO:0000313" key="7">
    <source>
        <dbReference type="Proteomes" id="UP000075502"/>
    </source>
</evidence>
<evidence type="ECO:0000256" key="3">
    <source>
        <dbReference type="ARBA" id="ARBA00023163"/>
    </source>
</evidence>
<dbReference type="Pfam" id="PF17928">
    <property type="entry name" value="TetR_C_22"/>
    <property type="match status" value="1"/>
</dbReference>
<dbReference type="GO" id="GO:0003700">
    <property type="term" value="F:DNA-binding transcription factor activity"/>
    <property type="evidence" value="ECO:0007669"/>
    <property type="project" value="TreeGrafter"/>
</dbReference>
<dbReference type="InterPro" id="IPR050109">
    <property type="entry name" value="HTH-type_TetR-like_transc_reg"/>
</dbReference>
<name>A0A150TJK8_SORCE</name>
<evidence type="ECO:0000256" key="4">
    <source>
        <dbReference type="PROSITE-ProRule" id="PRU00335"/>
    </source>
</evidence>
<evidence type="ECO:0000313" key="6">
    <source>
        <dbReference type="EMBL" id="KYG04879.1"/>
    </source>
</evidence>
<dbReference type="SUPFAM" id="SSF46689">
    <property type="entry name" value="Homeodomain-like"/>
    <property type="match status" value="1"/>
</dbReference>